<evidence type="ECO:0000313" key="5">
    <source>
        <dbReference type="RefSeq" id="XP_026290348.1"/>
    </source>
</evidence>
<feature type="domain" description="Peptidase S1" evidence="3">
    <location>
        <begin position="32"/>
        <end position="269"/>
    </location>
</feature>
<dbReference type="Pfam" id="PF00089">
    <property type="entry name" value="Trypsin"/>
    <property type="match status" value="1"/>
</dbReference>
<dbReference type="PROSITE" id="PS51257">
    <property type="entry name" value="PROKAR_LIPOPROTEIN"/>
    <property type="match status" value="1"/>
</dbReference>
<evidence type="ECO:0000313" key="4">
    <source>
        <dbReference type="Proteomes" id="UP000504606"/>
    </source>
</evidence>
<dbReference type="KEGG" id="foc:113215012"/>
<evidence type="ECO:0000259" key="3">
    <source>
        <dbReference type="PROSITE" id="PS50240"/>
    </source>
</evidence>
<proteinExistence type="predicted"/>
<dbReference type="InterPro" id="IPR001254">
    <property type="entry name" value="Trypsin_dom"/>
</dbReference>
<dbReference type="PROSITE" id="PS00135">
    <property type="entry name" value="TRYPSIN_SER"/>
    <property type="match status" value="1"/>
</dbReference>
<dbReference type="Gene3D" id="2.40.10.10">
    <property type="entry name" value="Trypsin-like serine proteases"/>
    <property type="match status" value="2"/>
</dbReference>
<dbReference type="OrthoDB" id="5597713at2759"/>
<sequence>MVMMRAAASLSLLGLLAGCLARPSVEVPRLRVAGGGDANPLTFYWQAALLTADDRFFCGGSIIDELWILTSGQCVDPFTEFHVAVGSPKMPDGHREPGKQTFVTQERYLHPQYDMMYLDNDIGLLKLPSKIKFTFFISAVQLPTYSMAKEDLTGNVATVSGWGKTSDESTVSQVLKYTDLTILSNQQCEIMYGSTMIGSKLCLFANNGNSICQGDSGGALVIEKRGGLPGEVIQIGISSFVSEEGCTVMMPQGFTRVSSFLEYIEQTTGIIIAD</sequence>
<dbReference type="GO" id="GO:0004252">
    <property type="term" value="F:serine-type endopeptidase activity"/>
    <property type="evidence" value="ECO:0007669"/>
    <property type="project" value="InterPro"/>
</dbReference>
<gene>
    <name evidence="5" type="primary">LOC113215012</name>
</gene>
<name>A0A6J1TAN3_FRAOC</name>
<reference evidence="5" key="1">
    <citation type="submission" date="2025-08" db="UniProtKB">
        <authorList>
            <consortium name="RefSeq"/>
        </authorList>
    </citation>
    <scope>IDENTIFICATION</scope>
    <source>
        <tissue evidence="5">Whole organism</tissue>
    </source>
</reference>
<organism evidence="4 5">
    <name type="scientific">Frankliniella occidentalis</name>
    <name type="common">Western flower thrips</name>
    <name type="synonym">Euthrips occidentalis</name>
    <dbReference type="NCBI Taxonomy" id="133901"/>
    <lineage>
        <taxon>Eukaryota</taxon>
        <taxon>Metazoa</taxon>
        <taxon>Ecdysozoa</taxon>
        <taxon>Arthropoda</taxon>
        <taxon>Hexapoda</taxon>
        <taxon>Insecta</taxon>
        <taxon>Pterygota</taxon>
        <taxon>Neoptera</taxon>
        <taxon>Paraneoptera</taxon>
        <taxon>Thysanoptera</taxon>
        <taxon>Terebrantia</taxon>
        <taxon>Thripoidea</taxon>
        <taxon>Thripidae</taxon>
        <taxon>Frankliniella</taxon>
    </lineage>
</organism>
<protein>
    <submittedName>
        <fullName evidence="5">Brachyurin-like</fullName>
    </submittedName>
</protein>
<feature type="chain" id="PRO_5027104909" evidence="2">
    <location>
        <begin position="22"/>
        <end position="274"/>
    </location>
</feature>
<keyword evidence="2" id="KW-0732">Signal</keyword>
<dbReference type="InterPro" id="IPR043504">
    <property type="entry name" value="Peptidase_S1_PA_chymotrypsin"/>
</dbReference>
<dbReference type="Proteomes" id="UP000504606">
    <property type="component" value="Unplaced"/>
</dbReference>
<dbReference type="InterPro" id="IPR033116">
    <property type="entry name" value="TRYPSIN_SER"/>
</dbReference>
<dbReference type="GeneID" id="113215012"/>
<dbReference type="PROSITE" id="PS50240">
    <property type="entry name" value="TRYPSIN_DOM"/>
    <property type="match status" value="1"/>
</dbReference>
<feature type="signal peptide" evidence="2">
    <location>
        <begin position="1"/>
        <end position="21"/>
    </location>
</feature>
<dbReference type="PRINTS" id="PR00722">
    <property type="entry name" value="CHYMOTRYPSIN"/>
</dbReference>
<evidence type="ECO:0000256" key="2">
    <source>
        <dbReference type="SAM" id="SignalP"/>
    </source>
</evidence>
<dbReference type="InterPro" id="IPR009003">
    <property type="entry name" value="Peptidase_S1_PA"/>
</dbReference>
<dbReference type="PANTHER" id="PTHR24260">
    <property type="match status" value="1"/>
</dbReference>
<dbReference type="AlphaFoldDB" id="A0A6J1TAN3"/>
<keyword evidence="1" id="KW-1015">Disulfide bond</keyword>
<dbReference type="InterPro" id="IPR001314">
    <property type="entry name" value="Peptidase_S1A"/>
</dbReference>
<dbReference type="SUPFAM" id="SSF50494">
    <property type="entry name" value="Trypsin-like serine proteases"/>
    <property type="match status" value="1"/>
</dbReference>
<keyword evidence="4" id="KW-1185">Reference proteome</keyword>
<dbReference type="SMART" id="SM00020">
    <property type="entry name" value="Tryp_SPc"/>
    <property type="match status" value="1"/>
</dbReference>
<dbReference type="PANTHER" id="PTHR24260:SF136">
    <property type="entry name" value="GH08193P-RELATED"/>
    <property type="match status" value="1"/>
</dbReference>
<dbReference type="RefSeq" id="XP_026290348.1">
    <property type="nucleotide sequence ID" value="XM_026434563.2"/>
</dbReference>
<dbReference type="InterPro" id="IPR051333">
    <property type="entry name" value="CLIP_Serine_Protease"/>
</dbReference>
<accession>A0A6J1TAN3</accession>
<dbReference type="CDD" id="cd00190">
    <property type="entry name" value="Tryp_SPc"/>
    <property type="match status" value="1"/>
</dbReference>
<evidence type="ECO:0000256" key="1">
    <source>
        <dbReference type="ARBA" id="ARBA00023157"/>
    </source>
</evidence>
<dbReference type="FunFam" id="2.40.10.10:FF:000068">
    <property type="entry name" value="transmembrane protease serine 2"/>
    <property type="match status" value="1"/>
</dbReference>
<dbReference type="GO" id="GO:0006508">
    <property type="term" value="P:proteolysis"/>
    <property type="evidence" value="ECO:0007669"/>
    <property type="project" value="InterPro"/>
</dbReference>